<accession>A0AAD7BYH1</accession>
<sequence>MSSDANSPCTPKLPPPAYEPRPSSIRTWQPSMHPDMNYSSTVQHTSLQFNLNIGRPQNAMSSSEPHTTSPQNTIVGIICCPCTTICVAVSFLCALGCSGCLLCSMSREMRANFSNVS</sequence>
<keyword evidence="2" id="KW-0472">Membrane</keyword>
<dbReference type="Proteomes" id="UP001221142">
    <property type="component" value="Unassembled WGS sequence"/>
</dbReference>
<reference evidence="3" key="1">
    <citation type="submission" date="2023-03" db="EMBL/GenBank/DDBJ databases">
        <title>Massive genome expansion in bonnet fungi (Mycena s.s.) driven by repeated elements and novel gene families across ecological guilds.</title>
        <authorList>
            <consortium name="Lawrence Berkeley National Laboratory"/>
            <person name="Harder C.B."/>
            <person name="Miyauchi S."/>
            <person name="Viragh M."/>
            <person name="Kuo A."/>
            <person name="Thoen E."/>
            <person name="Andreopoulos B."/>
            <person name="Lu D."/>
            <person name="Skrede I."/>
            <person name="Drula E."/>
            <person name="Henrissat B."/>
            <person name="Morin E."/>
            <person name="Kohler A."/>
            <person name="Barry K."/>
            <person name="LaButti K."/>
            <person name="Morin E."/>
            <person name="Salamov A."/>
            <person name="Lipzen A."/>
            <person name="Mereny Z."/>
            <person name="Hegedus B."/>
            <person name="Baldrian P."/>
            <person name="Stursova M."/>
            <person name="Weitz H."/>
            <person name="Taylor A."/>
            <person name="Grigoriev I.V."/>
            <person name="Nagy L.G."/>
            <person name="Martin F."/>
            <person name="Kauserud H."/>
        </authorList>
    </citation>
    <scope>NUCLEOTIDE SEQUENCE</scope>
    <source>
        <strain evidence="3">9284</strain>
    </source>
</reference>
<proteinExistence type="predicted"/>
<dbReference type="AlphaFoldDB" id="A0AAD7BYH1"/>
<evidence type="ECO:0000256" key="1">
    <source>
        <dbReference type="SAM" id="MobiDB-lite"/>
    </source>
</evidence>
<evidence type="ECO:0000313" key="4">
    <source>
        <dbReference type="Proteomes" id="UP001221142"/>
    </source>
</evidence>
<keyword evidence="2" id="KW-1133">Transmembrane helix</keyword>
<evidence type="ECO:0000256" key="2">
    <source>
        <dbReference type="SAM" id="Phobius"/>
    </source>
</evidence>
<keyword evidence="2" id="KW-0812">Transmembrane</keyword>
<evidence type="ECO:0000313" key="3">
    <source>
        <dbReference type="EMBL" id="KAJ7634428.1"/>
    </source>
</evidence>
<gene>
    <name evidence="3" type="ORF">FB45DRAFT_1002072</name>
</gene>
<comment type="caution">
    <text evidence="3">The sequence shown here is derived from an EMBL/GenBank/DDBJ whole genome shotgun (WGS) entry which is preliminary data.</text>
</comment>
<feature type="region of interest" description="Disordered" evidence="1">
    <location>
        <begin position="1"/>
        <end position="32"/>
    </location>
</feature>
<protein>
    <submittedName>
        <fullName evidence="3">Uncharacterized protein</fullName>
    </submittedName>
</protein>
<dbReference type="EMBL" id="JARKIF010000007">
    <property type="protein sequence ID" value="KAJ7634428.1"/>
    <property type="molecule type" value="Genomic_DNA"/>
</dbReference>
<organism evidence="3 4">
    <name type="scientific">Roridomyces roridus</name>
    <dbReference type="NCBI Taxonomy" id="1738132"/>
    <lineage>
        <taxon>Eukaryota</taxon>
        <taxon>Fungi</taxon>
        <taxon>Dikarya</taxon>
        <taxon>Basidiomycota</taxon>
        <taxon>Agaricomycotina</taxon>
        <taxon>Agaricomycetes</taxon>
        <taxon>Agaricomycetidae</taxon>
        <taxon>Agaricales</taxon>
        <taxon>Marasmiineae</taxon>
        <taxon>Mycenaceae</taxon>
        <taxon>Roridomyces</taxon>
    </lineage>
</organism>
<name>A0AAD7BYH1_9AGAR</name>
<feature type="transmembrane region" description="Helical" evidence="2">
    <location>
        <begin position="74"/>
        <end position="103"/>
    </location>
</feature>
<keyword evidence="4" id="KW-1185">Reference proteome</keyword>